<accession>A0AAN8Q5G5</accession>
<dbReference type="Gene3D" id="3.90.245.10">
    <property type="entry name" value="Ribonucleoside hydrolase-like"/>
    <property type="match status" value="1"/>
</dbReference>
<evidence type="ECO:0000259" key="2">
    <source>
        <dbReference type="Pfam" id="PF01156"/>
    </source>
</evidence>
<dbReference type="Proteomes" id="UP001347796">
    <property type="component" value="Unassembled WGS sequence"/>
</dbReference>
<reference evidence="3 4" key="1">
    <citation type="submission" date="2024-01" db="EMBL/GenBank/DDBJ databases">
        <title>The genome of the rayed Mediterranean limpet Patella caerulea (Linnaeus, 1758).</title>
        <authorList>
            <person name="Anh-Thu Weber A."/>
            <person name="Halstead-Nussloch G."/>
        </authorList>
    </citation>
    <scope>NUCLEOTIDE SEQUENCE [LARGE SCALE GENOMIC DNA]</scope>
    <source>
        <strain evidence="3">AATW-2023a</strain>
        <tissue evidence="3">Whole specimen</tissue>
    </source>
</reference>
<evidence type="ECO:0000313" key="4">
    <source>
        <dbReference type="Proteomes" id="UP001347796"/>
    </source>
</evidence>
<sequence>MKKIIIDVDTGVDDAMAIMFALAQKQAFDVVAVTCVNGNVDITNVCRNTLRVLKTFDKLEIPVYKGAYKPFLPTSKTEHARHFHGQDGLGGVTWEDEIDTSIIQQEHAVQALIRLVNQSPGEITLVALAPLTNVALALQLDEKFGENLKEMLIMGGNIEGKGNVSLSAEFNFHVDPEAAEMVLQNAKCPVTLVTWETCIYSSLPWDFVNELMTFNSTRAEFFKKIMTTERGLERMKKKMNWGFRSCDLFAILVLFDESVCTEFKEVNACVELQGRWTRGQMVVDWLGRWSEKPNVRIAMKLDTDKVKQYIIDLLK</sequence>
<protein>
    <recommendedName>
        <fullName evidence="2">Inosine/uridine-preferring nucleoside hydrolase domain-containing protein</fullName>
    </recommendedName>
</protein>
<comment type="caution">
    <text evidence="3">The sequence shown here is derived from an EMBL/GenBank/DDBJ whole genome shotgun (WGS) entry which is preliminary data.</text>
</comment>
<gene>
    <name evidence="3" type="ORF">SNE40_003586</name>
</gene>
<comment type="similarity">
    <text evidence="1">Belongs to the IUNH family.</text>
</comment>
<dbReference type="Pfam" id="PF01156">
    <property type="entry name" value="IU_nuc_hydro"/>
    <property type="match status" value="1"/>
</dbReference>
<organism evidence="3 4">
    <name type="scientific">Patella caerulea</name>
    <name type="common">Rayed Mediterranean limpet</name>
    <dbReference type="NCBI Taxonomy" id="87958"/>
    <lineage>
        <taxon>Eukaryota</taxon>
        <taxon>Metazoa</taxon>
        <taxon>Spiralia</taxon>
        <taxon>Lophotrochozoa</taxon>
        <taxon>Mollusca</taxon>
        <taxon>Gastropoda</taxon>
        <taxon>Patellogastropoda</taxon>
        <taxon>Patelloidea</taxon>
        <taxon>Patellidae</taxon>
        <taxon>Patella</taxon>
    </lineage>
</organism>
<keyword evidence="4" id="KW-1185">Reference proteome</keyword>
<dbReference type="SUPFAM" id="SSF53590">
    <property type="entry name" value="Nucleoside hydrolase"/>
    <property type="match status" value="1"/>
</dbReference>
<dbReference type="GO" id="GO:0016799">
    <property type="term" value="F:hydrolase activity, hydrolyzing N-glycosyl compounds"/>
    <property type="evidence" value="ECO:0007669"/>
    <property type="project" value="InterPro"/>
</dbReference>
<dbReference type="AlphaFoldDB" id="A0AAN8Q5G5"/>
<feature type="domain" description="Inosine/uridine-preferring nucleoside hydrolase" evidence="2">
    <location>
        <begin position="4"/>
        <end position="307"/>
    </location>
</feature>
<dbReference type="PANTHER" id="PTHR46190:SF1">
    <property type="entry name" value="SI:CH211-201H21.5"/>
    <property type="match status" value="1"/>
</dbReference>
<name>A0AAN8Q5G5_PATCE</name>
<dbReference type="InterPro" id="IPR036452">
    <property type="entry name" value="Ribo_hydro-like"/>
</dbReference>
<proteinExistence type="inferred from homology"/>
<evidence type="ECO:0000313" key="3">
    <source>
        <dbReference type="EMBL" id="KAK6192035.1"/>
    </source>
</evidence>
<dbReference type="InterPro" id="IPR001910">
    <property type="entry name" value="Inosine/uridine_hydrolase_dom"/>
</dbReference>
<dbReference type="CDD" id="cd02649">
    <property type="entry name" value="nuc_hydro_CeIAG"/>
    <property type="match status" value="1"/>
</dbReference>
<dbReference type="PANTHER" id="PTHR46190">
    <property type="entry name" value="SI:CH211-201H21.5-RELATED"/>
    <property type="match status" value="1"/>
</dbReference>
<evidence type="ECO:0000256" key="1">
    <source>
        <dbReference type="ARBA" id="ARBA00009176"/>
    </source>
</evidence>
<dbReference type="EMBL" id="JAZGQO010000002">
    <property type="protein sequence ID" value="KAK6192035.1"/>
    <property type="molecule type" value="Genomic_DNA"/>
</dbReference>
<dbReference type="InterPro" id="IPR052775">
    <property type="entry name" value="IUN_hydrolase"/>
</dbReference>